<protein>
    <recommendedName>
        <fullName evidence="5">2-dehydropantoate 2-reductase</fullName>
        <ecNumber evidence="4">1.1.1.169</ecNumber>
    </recommendedName>
    <alternativeName>
        <fullName evidence="9">Ketopantoate reductase</fullName>
    </alternativeName>
</protein>
<dbReference type="InterPro" id="IPR003710">
    <property type="entry name" value="ApbA"/>
</dbReference>
<dbReference type="Pfam" id="PF08546">
    <property type="entry name" value="ApbA_C"/>
    <property type="match status" value="1"/>
</dbReference>
<dbReference type="Proteomes" id="UP001500121">
    <property type="component" value="Unassembled WGS sequence"/>
</dbReference>
<evidence type="ECO:0000313" key="13">
    <source>
        <dbReference type="EMBL" id="GAA4738524.1"/>
    </source>
</evidence>
<evidence type="ECO:0000256" key="5">
    <source>
        <dbReference type="ARBA" id="ARBA00019465"/>
    </source>
</evidence>
<dbReference type="PANTHER" id="PTHR43765:SF2">
    <property type="entry name" value="2-DEHYDROPANTOATE 2-REDUCTASE"/>
    <property type="match status" value="1"/>
</dbReference>
<sequence length="378" mass="38613">MADPARAGEATRALHEVVGGRAERLVQEEEAGRHPSIVPSATAYALLVRIGIIGAGALGGTFAALLDRAGHEVVVTARGAQLDAIREHGLRLEGGYGDALARIAALPALAEPPELAFLAVKAQDAASAAAQNAAALAGVPVVVVQNGVRGPQALREALPDSPLIGAASMIAASYLSPGVVTVTAPGVTVLARDSASDTALRTAADLLGSVVAVRTAPDLAGVQWSKLVVNQLNAAPAVTGIGLQEALRSAPLTAAVAAAMRETIRVARADGVRLTGLPALSPGLLRTLLLLPLPLAARVLRRGVLQRMGDVPNPGSTLQSIRRGRPSEIDHLSGAVVEAGQRLGVPTPVNRRIVELVHRIEATGGFLPPDEAGRRLVG</sequence>
<accession>A0ABP8YVD4</accession>
<keyword evidence="8" id="KW-0560">Oxidoreductase</keyword>
<dbReference type="InterPro" id="IPR050838">
    <property type="entry name" value="Ketopantoate_reductase"/>
</dbReference>
<gene>
    <name evidence="13" type="ORF">GCM10025783_06440</name>
</gene>
<comment type="caution">
    <text evidence="13">The sequence shown here is derived from an EMBL/GenBank/DDBJ whole genome shotgun (WGS) entry which is preliminary data.</text>
</comment>
<dbReference type="SUPFAM" id="SSF48179">
    <property type="entry name" value="6-phosphogluconate dehydrogenase C-terminal domain-like"/>
    <property type="match status" value="1"/>
</dbReference>
<dbReference type="InterPro" id="IPR013752">
    <property type="entry name" value="KPA_reductase"/>
</dbReference>
<name>A0ABP8YVD4_9MICO</name>
<evidence type="ECO:0000256" key="4">
    <source>
        <dbReference type="ARBA" id="ARBA00013014"/>
    </source>
</evidence>
<evidence type="ECO:0000259" key="12">
    <source>
        <dbReference type="Pfam" id="PF08546"/>
    </source>
</evidence>
<evidence type="ECO:0000256" key="8">
    <source>
        <dbReference type="ARBA" id="ARBA00023002"/>
    </source>
</evidence>
<dbReference type="InterPro" id="IPR008927">
    <property type="entry name" value="6-PGluconate_DH-like_C_sf"/>
</dbReference>
<dbReference type="Gene3D" id="1.10.1040.10">
    <property type="entry name" value="N-(1-d-carboxylethyl)-l-norvaline Dehydrogenase, domain 2"/>
    <property type="match status" value="1"/>
</dbReference>
<dbReference type="EMBL" id="BAABLP010000001">
    <property type="protein sequence ID" value="GAA4738524.1"/>
    <property type="molecule type" value="Genomic_DNA"/>
</dbReference>
<dbReference type="EC" id="1.1.1.169" evidence="4"/>
<dbReference type="InterPro" id="IPR013332">
    <property type="entry name" value="KPR_N"/>
</dbReference>
<keyword evidence="14" id="KW-1185">Reference proteome</keyword>
<evidence type="ECO:0000256" key="9">
    <source>
        <dbReference type="ARBA" id="ARBA00032024"/>
    </source>
</evidence>
<comment type="catalytic activity">
    <reaction evidence="10">
        <text>(R)-pantoate + NADP(+) = 2-dehydropantoate + NADPH + H(+)</text>
        <dbReference type="Rhea" id="RHEA:16233"/>
        <dbReference type="ChEBI" id="CHEBI:11561"/>
        <dbReference type="ChEBI" id="CHEBI:15378"/>
        <dbReference type="ChEBI" id="CHEBI:15980"/>
        <dbReference type="ChEBI" id="CHEBI:57783"/>
        <dbReference type="ChEBI" id="CHEBI:58349"/>
        <dbReference type="EC" id="1.1.1.169"/>
    </reaction>
</comment>
<reference evidence="14" key="1">
    <citation type="journal article" date="2019" name="Int. J. Syst. Evol. Microbiol.">
        <title>The Global Catalogue of Microorganisms (GCM) 10K type strain sequencing project: providing services to taxonomists for standard genome sequencing and annotation.</title>
        <authorList>
            <consortium name="The Broad Institute Genomics Platform"/>
            <consortium name="The Broad Institute Genome Sequencing Center for Infectious Disease"/>
            <person name="Wu L."/>
            <person name="Ma J."/>
        </authorList>
    </citation>
    <scope>NUCLEOTIDE SEQUENCE [LARGE SCALE GENOMIC DNA]</scope>
    <source>
        <strain evidence="14">JCM 19015</strain>
    </source>
</reference>
<evidence type="ECO:0000313" key="14">
    <source>
        <dbReference type="Proteomes" id="UP001500121"/>
    </source>
</evidence>
<evidence type="ECO:0000256" key="6">
    <source>
        <dbReference type="ARBA" id="ARBA00022655"/>
    </source>
</evidence>
<dbReference type="InterPro" id="IPR013328">
    <property type="entry name" value="6PGD_dom2"/>
</dbReference>
<evidence type="ECO:0000256" key="3">
    <source>
        <dbReference type="ARBA" id="ARBA00007870"/>
    </source>
</evidence>
<dbReference type="NCBIfam" id="TIGR00745">
    <property type="entry name" value="apbA_panE"/>
    <property type="match status" value="1"/>
</dbReference>
<evidence type="ECO:0000256" key="2">
    <source>
        <dbReference type="ARBA" id="ARBA00004994"/>
    </source>
</evidence>
<dbReference type="Gene3D" id="3.40.50.720">
    <property type="entry name" value="NAD(P)-binding Rossmann-like Domain"/>
    <property type="match status" value="1"/>
</dbReference>
<evidence type="ECO:0000256" key="10">
    <source>
        <dbReference type="ARBA" id="ARBA00048793"/>
    </source>
</evidence>
<dbReference type="SUPFAM" id="SSF51735">
    <property type="entry name" value="NAD(P)-binding Rossmann-fold domains"/>
    <property type="match status" value="1"/>
</dbReference>
<evidence type="ECO:0000256" key="7">
    <source>
        <dbReference type="ARBA" id="ARBA00022857"/>
    </source>
</evidence>
<comment type="similarity">
    <text evidence="3">Belongs to the ketopantoate reductase family.</text>
</comment>
<dbReference type="PANTHER" id="PTHR43765">
    <property type="entry name" value="2-DEHYDROPANTOATE 2-REDUCTASE-RELATED"/>
    <property type="match status" value="1"/>
</dbReference>
<dbReference type="Pfam" id="PF02558">
    <property type="entry name" value="ApbA"/>
    <property type="match status" value="1"/>
</dbReference>
<comment type="pathway">
    <text evidence="2">Cofactor biosynthesis; (R)-pantothenate biosynthesis; (R)-pantoate from 3-methyl-2-oxobutanoate: step 2/2.</text>
</comment>
<evidence type="ECO:0000259" key="11">
    <source>
        <dbReference type="Pfam" id="PF02558"/>
    </source>
</evidence>
<evidence type="ECO:0000256" key="1">
    <source>
        <dbReference type="ARBA" id="ARBA00002919"/>
    </source>
</evidence>
<organism evidence="13 14">
    <name type="scientific">Amnibacterium soli</name>
    <dbReference type="NCBI Taxonomy" id="1282736"/>
    <lineage>
        <taxon>Bacteria</taxon>
        <taxon>Bacillati</taxon>
        <taxon>Actinomycetota</taxon>
        <taxon>Actinomycetes</taxon>
        <taxon>Micrococcales</taxon>
        <taxon>Microbacteriaceae</taxon>
        <taxon>Amnibacterium</taxon>
    </lineage>
</organism>
<feature type="domain" description="Ketopantoate reductase N-terminal" evidence="11">
    <location>
        <begin position="50"/>
        <end position="191"/>
    </location>
</feature>
<keyword evidence="7" id="KW-0521">NADP</keyword>
<feature type="domain" description="Ketopantoate reductase C-terminal" evidence="12">
    <location>
        <begin position="219"/>
        <end position="361"/>
    </location>
</feature>
<proteinExistence type="inferred from homology"/>
<keyword evidence="6" id="KW-0566">Pantothenate biosynthesis</keyword>
<dbReference type="InterPro" id="IPR036291">
    <property type="entry name" value="NAD(P)-bd_dom_sf"/>
</dbReference>
<comment type="function">
    <text evidence="1">Catalyzes the NADPH-dependent reduction of ketopantoate into pantoic acid.</text>
</comment>